<gene>
    <name evidence="2" type="ORF">A9Z42_0009850</name>
</gene>
<evidence type="ECO:0000256" key="1">
    <source>
        <dbReference type="SAM" id="MobiDB-lite"/>
    </source>
</evidence>
<dbReference type="AlphaFoldDB" id="A0A2H2Z5K1"/>
<proteinExistence type="predicted"/>
<comment type="caution">
    <text evidence="2">The sequence shown here is derived from an EMBL/GenBank/DDBJ whole genome shotgun (WGS) entry which is preliminary data.</text>
</comment>
<keyword evidence="3" id="KW-1185">Reference proteome</keyword>
<name>A0A2H2Z5K1_TRIPA</name>
<sequence>MADQANQKKGDKGKQPATMPPVEMDVTETNVTEADVTEADAENLSVDHQGQQNPDQETAAGEPTEEAASSSEGATTAQEASAGQQAQLLKPWEQRALRNGRTPLPDSRPPIAGESSASGSQAQPTRRAPRPRWRIADIRHVIELARGGMAYADIRKYHRRNLDGHGDDHEVEIEEGDEADEDDEDEDETEAEDDEDDEDENADEEVALN</sequence>
<reference evidence="2 3" key="1">
    <citation type="journal article" date="2015" name="Genome Announc.">
        <title>Genome sequence and annotation of Trichoderma parareesei, the ancestor of the cellulase producer Trichoderma reesei.</title>
        <authorList>
            <person name="Yang D."/>
            <person name="Pomraning K."/>
            <person name="Kopchinskiy A."/>
            <person name="Karimi Aghcheh R."/>
            <person name="Atanasova L."/>
            <person name="Chenthamara K."/>
            <person name="Baker S.E."/>
            <person name="Zhang R."/>
            <person name="Shen Q."/>
            <person name="Freitag M."/>
            <person name="Kubicek C.P."/>
            <person name="Druzhinina I.S."/>
        </authorList>
    </citation>
    <scope>NUCLEOTIDE SEQUENCE [LARGE SCALE GENOMIC DNA]</scope>
    <source>
        <strain evidence="2 3">CBS 125925</strain>
    </source>
</reference>
<feature type="compositionally biased region" description="Acidic residues" evidence="1">
    <location>
        <begin position="169"/>
        <end position="209"/>
    </location>
</feature>
<feature type="compositionally biased region" description="Low complexity" evidence="1">
    <location>
        <begin position="112"/>
        <end position="123"/>
    </location>
</feature>
<protein>
    <submittedName>
        <fullName evidence="2">Uncharacterized protein</fullName>
    </submittedName>
</protein>
<organism evidence="2 3">
    <name type="scientific">Trichoderma parareesei</name>
    <name type="common">Filamentous fungus</name>
    <dbReference type="NCBI Taxonomy" id="858221"/>
    <lineage>
        <taxon>Eukaryota</taxon>
        <taxon>Fungi</taxon>
        <taxon>Dikarya</taxon>
        <taxon>Ascomycota</taxon>
        <taxon>Pezizomycotina</taxon>
        <taxon>Sordariomycetes</taxon>
        <taxon>Hypocreomycetidae</taxon>
        <taxon>Hypocreales</taxon>
        <taxon>Hypocreaceae</taxon>
        <taxon>Trichoderma</taxon>
    </lineage>
</organism>
<evidence type="ECO:0000313" key="2">
    <source>
        <dbReference type="EMBL" id="OTA00722.1"/>
    </source>
</evidence>
<dbReference type="EMBL" id="LFMI01000139">
    <property type="protein sequence ID" value="OTA00722.1"/>
    <property type="molecule type" value="Genomic_DNA"/>
</dbReference>
<feature type="region of interest" description="Disordered" evidence="1">
    <location>
        <begin position="160"/>
        <end position="209"/>
    </location>
</feature>
<evidence type="ECO:0000313" key="3">
    <source>
        <dbReference type="Proteomes" id="UP000219286"/>
    </source>
</evidence>
<feature type="compositionally biased region" description="Basic and acidic residues" evidence="1">
    <location>
        <begin position="1"/>
        <end position="14"/>
    </location>
</feature>
<accession>A0A2H2Z5K1</accession>
<feature type="compositionally biased region" description="Polar residues" evidence="1">
    <location>
        <begin position="46"/>
        <end position="55"/>
    </location>
</feature>
<feature type="region of interest" description="Disordered" evidence="1">
    <location>
        <begin position="1"/>
        <end position="136"/>
    </location>
</feature>
<dbReference type="Proteomes" id="UP000219286">
    <property type="component" value="Unassembled WGS sequence"/>
</dbReference>
<feature type="compositionally biased region" description="Low complexity" evidence="1">
    <location>
        <begin position="56"/>
        <end position="87"/>
    </location>
</feature>
<dbReference type="OrthoDB" id="4985370at2759"/>